<evidence type="ECO:0000313" key="2">
    <source>
        <dbReference type="EMBL" id="SLN56275.1"/>
    </source>
</evidence>
<evidence type="ECO:0000313" key="3">
    <source>
        <dbReference type="Proteomes" id="UP000193061"/>
    </source>
</evidence>
<keyword evidence="1" id="KW-0812">Transmembrane</keyword>
<dbReference type="PANTHER" id="PTHR35337">
    <property type="entry name" value="SLR1478 PROTEIN"/>
    <property type="match status" value="1"/>
</dbReference>
<dbReference type="PANTHER" id="PTHR35337:SF1">
    <property type="entry name" value="SLR1478 PROTEIN"/>
    <property type="match status" value="1"/>
</dbReference>
<dbReference type="AlphaFoldDB" id="A0A1X6ZMP6"/>
<evidence type="ECO:0008006" key="4">
    <source>
        <dbReference type="Google" id="ProtNLM"/>
    </source>
</evidence>
<keyword evidence="1" id="KW-1133">Transmembrane helix</keyword>
<dbReference type="InterPro" id="IPR002798">
    <property type="entry name" value="SpoIIM-like"/>
</dbReference>
<protein>
    <recommendedName>
        <fullName evidence="4">Stage II sporulation protein M</fullName>
    </recommendedName>
</protein>
<dbReference type="RefSeq" id="WP_085806530.1">
    <property type="nucleotide sequence ID" value="NZ_FWFX01000009.1"/>
</dbReference>
<accession>A0A1X6ZMP6</accession>
<dbReference type="EMBL" id="FWFX01000009">
    <property type="protein sequence ID" value="SLN56275.1"/>
    <property type="molecule type" value="Genomic_DNA"/>
</dbReference>
<keyword evidence="3" id="KW-1185">Reference proteome</keyword>
<feature type="transmembrane region" description="Helical" evidence="1">
    <location>
        <begin position="246"/>
        <end position="264"/>
    </location>
</feature>
<feature type="transmembrane region" description="Helical" evidence="1">
    <location>
        <begin position="193"/>
        <end position="226"/>
    </location>
</feature>
<feature type="transmembrane region" description="Helical" evidence="1">
    <location>
        <begin position="285"/>
        <end position="304"/>
    </location>
</feature>
<evidence type="ECO:0000256" key="1">
    <source>
        <dbReference type="SAM" id="Phobius"/>
    </source>
</evidence>
<feature type="transmembrane region" description="Helical" evidence="1">
    <location>
        <begin position="310"/>
        <end position="330"/>
    </location>
</feature>
<gene>
    <name evidence="2" type="ORF">ROA7450_02913</name>
</gene>
<name>A0A1X6ZMP6_9RHOB</name>
<proteinExistence type="predicted"/>
<dbReference type="OrthoDB" id="7699993at2"/>
<dbReference type="Pfam" id="PF01944">
    <property type="entry name" value="SpoIIM"/>
    <property type="match status" value="1"/>
</dbReference>
<organism evidence="2 3">
    <name type="scientific">Roseovarius albus</name>
    <dbReference type="NCBI Taxonomy" id="1247867"/>
    <lineage>
        <taxon>Bacteria</taxon>
        <taxon>Pseudomonadati</taxon>
        <taxon>Pseudomonadota</taxon>
        <taxon>Alphaproteobacteria</taxon>
        <taxon>Rhodobacterales</taxon>
        <taxon>Roseobacteraceae</taxon>
        <taxon>Roseovarius</taxon>
    </lineage>
</organism>
<sequence length="339" mass="36587">MTKTNASDMIRSARFRAEREASWKRLEGLVAEVEKSGTAALSYGQALDLASLYRQAMNSLSVARSISMDKSLLLYLEALCARAYLVIYAPQESITGALQRLFVTGIPQAVRRSAIPLVIGFAAMMIGCLVGYLLFQQDPSWYFTFVPPELADGRAPGASASYLRDSLYDTDTRDGESLGVFASFLFSHNTRIAIFIFALGVFVALPSFALTFYNGVLLGAFVALYAEAGLGPDVVAWLSIHGVTEISAICVACAGGAKLGLAVLNPGSLTRRAALKDASHDAVKLAILAGLMLIVAALVEGFLRQLIQDMWLRLVIGWGLGLCWMLWLALSGRNRESGQ</sequence>
<reference evidence="2 3" key="1">
    <citation type="submission" date="2017-03" db="EMBL/GenBank/DDBJ databases">
        <authorList>
            <person name="Afonso C.L."/>
            <person name="Miller P.J."/>
            <person name="Scott M.A."/>
            <person name="Spackman E."/>
            <person name="Goraichik I."/>
            <person name="Dimitrov K.M."/>
            <person name="Suarez D.L."/>
            <person name="Swayne D.E."/>
        </authorList>
    </citation>
    <scope>NUCLEOTIDE SEQUENCE [LARGE SCALE GENOMIC DNA]</scope>
    <source>
        <strain evidence="2 3">CECT 7450</strain>
    </source>
</reference>
<dbReference type="Proteomes" id="UP000193061">
    <property type="component" value="Unassembled WGS sequence"/>
</dbReference>
<feature type="transmembrane region" description="Helical" evidence="1">
    <location>
        <begin position="114"/>
        <end position="135"/>
    </location>
</feature>
<keyword evidence="1" id="KW-0472">Membrane</keyword>